<organism evidence="2 3">
    <name type="scientific">Slackia exigua (strain ATCC 700122 / DSM 15923 / CIP 105133 / JCM 11022 / KCTC 5966 / S-7)</name>
    <dbReference type="NCBI Taxonomy" id="649764"/>
    <lineage>
        <taxon>Bacteria</taxon>
        <taxon>Bacillati</taxon>
        <taxon>Actinomycetota</taxon>
        <taxon>Coriobacteriia</taxon>
        <taxon>Eggerthellales</taxon>
        <taxon>Eggerthellaceae</taxon>
        <taxon>Slackia</taxon>
    </lineage>
</organism>
<dbReference type="Pfam" id="PF02613">
    <property type="entry name" value="Nitrate_red_del"/>
    <property type="match status" value="1"/>
</dbReference>
<comment type="caution">
    <text evidence="2">The sequence shown here is derived from an EMBL/GenBank/DDBJ whole genome shotgun (WGS) entry which is preliminary data.</text>
</comment>
<proteinExistence type="predicted"/>
<name>D0WE57_SLAES</name>
<evidence type="ECO:0000256" key="1">
    <source>
        <dbReference type="ARBA" id="ARBA00023186"/>
    </source>
</evidence>
<dbReference type="PANTHER" id="PTHR34227:SF13">
    <property type="entry name" value="TAT PROOFREADING CHAPERONE DMSD-RELATED"/>
    <property type="match status" value="1"/>
</dbReference>
<dbReference type="HOGENOM" id="CLU_077650_0_0_11"/>
<keyword evidence="3" id="KW-1185">Reference proteome</keyword>
<dbReference type="GeneID" id="85006766"/>
<dbReference type="InterPro" id="IPR050289">
    <property type="entry name" value="TorD/DmsD_chaperones"/>
</dbReference>
<dbReference type="EMBL" id="ACUX02000004">
    <property type="protein sequence ID" value="EEZ61995.1"/>
    <property type="molecule type" value="Genomic_DNA"/>
</dbReference>
<evidence type="ECO:0000313" key="3">
    <source>
        <dbReference type="Proteomes" id="UP000006001"/>
    </source>
</evidence>
<reference evidence="2" key="1">
    <citation type="submission" date="2009-10" db="EMBL/GenBank/DDBJ databases">
        <authorList>
            <person name="Weinstock G."/>
            <person name="Sodergren E."/>
            <person name="Clifton S."/>
            <person name="Fulton L."/>
            <person name="Fulton B."/>
            <person name="Courtney L."/>
            <person name="Fronick C."/>
            <person name="Harrison M."/>
            <person name="Strong C."/>
            <person name="Farmer C."/>
            <person name="Delahaunty K."/>
            <person name="Markovic C."/>
            <person name="Hall O."/>
            <person name="Minx P."/>
            <person name="Tomlinson C."/>
            <person name="Mitreva M."/>
            <person name="Nelson J."/>
            <person name="Hou S."/>
            <person name="Wollam A."/>
            <person name="Pepin K.H."/>
            <person name="Johnson M."/>
            <person name="Bhonagiri V."/>
            <person name="Nash W.E."/>
            <person name="Warren W."/>
            <person name="Chinwalla A."/>
            <person name="Mardis E.R."/>
            <person name="Wilson R.K."/>
        </authorList>
    </citation>
    <scope>NUCLEOTIDE SEQUENCE [LARGE SCALE GENOMIC DNA]</scope>
    <source>
        <strain evidence="2">ATCC 700122</strain>
    </source>
</reference>
<dbReference type="InterPro" id="IPR036411">
    <property type="entry name" value="TorD-like_sf"/>
</dbReference>
<protein>
    <recommendedName>
        <fullName evidence="4">Cytoplasmic chaperone TorD</fullName>
    </recommendedName>
</protein>
<dbReference type="eggNOG" id="COG3381">
    <property type="taxonomic scope" value="Bacteria"/>
</dbReference>
<evidence type="ECO:0000313" key="2">
    <source>
        <dbReference type="EMBL" id="EEZ61995.1"/>
    </source>
</evidence>
<dbReference type="Proteomes" id="UP000006001">
    <property type="component" value="Unassembled WGS sequence"/>
</dbReference>
<dbReference type="PANTHER" id="PTHR34227">
    <property type="entry name" value="CHAPERONE PROTEIN YCDY"/>
    <property type="match status" value="1"/>
</dbReference>
<gene>
    <name evidence="2" type="ORF">HMPREF0762_00082</name>
</gene>
<dbReference type="AlphaFoldDB" id="D0WE57"/>
<dbReference type="Gene3D" id="1.10.3480.10">
    <property type="entry name" value="TorD-like"/>
    <property type="match status" value="1"/>
</dbReference>
<dbReference type="STRING" id="649764.HMPREF0762_00082"/>
<keyword evidence="1" id="KW-0143">Chaperone</keyword>
<dbReference type="RefSeq" id="WP_006361330.1">
    <property type="nucleotide sequence ID" value="NZ_GG700630.1"/>
</dbReference>
<dbReference type="InterPro" id="IPR020945">
    <property type="entry name" value="DMSO/NO3_reduct_chaperone"/>
</dbReference>
<dbReference type="SUPFAM" id="SSF89155">
    <property type="entry name" value="TorD-like"/>
    <property type="match status" value="1"/>
</dbReference>
<sequence length="214" mass="23361">MGMRSQEDWQAYSEAFAFIGNTLLAPLSQTQGPALDPGFWRSFPNFGSVVLEDELESMADYVADVVAHPVNDPVTDISVEYTRLFVGPPRPAAAPWETMHSAGGTNVGFGRATHEMRELMRCAGVTLAQINKQYEDHMGLELLYLSVACANHATGGSHPPFDRGSTVRFVHVHPLAWIDKLAESVESAAQGGFFSHVLAIEKALLKRFVEEAAS</sequence>
<evidence type="ECO:0008006" key="4">
    <source>
        <dbReference type="Google" id="ProtNLM"/>
    </source>
</evidence>
<accession>D0WE57</accession>